<dbReference type="PROSITE" id="PS00452">
    <property type="entry name" value="GUANYLATE_CYCLASE_1"/>
    <property type="match status" value="1"/>
</dbReference>
<dbReference type="InterPro" id="IPR001828">
    <property type="entry name" value="ANF_lig-bd_rcpt"/>
</dbReference>
<dbReference type="InterPro" id="IPR011009">
    <property type="entry name" value="Kinase-like_dom_sf"/>
</dbReference>
<dbReference type="Pfam" id="PF01094">
    <property type="entry name" value="ANF_receptor"/>
    <property type="match status" value="1"/>
</dbReference>
<evidence type="ECO:0000256" key="10">
    <source>
        <dbReference type="RuleBase" id="RU003431"/>
    </source>
</evidence>
<sequence>MVTSPFPTSSAVFNVGLMGPWSCDPFFAKAFPQMAAKLATERIKKDPSLSDIHPMNCTLCDEDCRTGQALAGFISYEKDLSAFIGPLNPGYCDTASLLSRSWNKAIFSWACVNDDLDNPSHHPTFVRALPSSTGILLAVLKYFKWAHVGIIFSPEELWVDTASKLAIALRNHGLPVALVTSIGKEEENAERMWAKIQAAGNVKVIILCMHSALIGGEDQATFLTQAQEMGMADGRYVFVPYDTLLYSLPYQNRSYFILENDCPFREAYDAVLTITLQSGERSFYEAFQAARQRGEIVTDLEAEQVSPLFGTIYDTVYLVAKAVAKSRHHHQTSKFSGIALTQHVKNLDFAGFSRRVQTDSRGRPLAKYVILDTDGKGSQLFPTHLLVASSGTVHSLGRPIHFPGGWPLPADSSCWFDPDVLCIRGPEPPIVILVLLPPFSLLAFGLCVAYLIRHRALYHQVLKGSKKVLLTLDDLTFVNTKLSKMRLALDNCSDSRSNSECRSLRSATHSLSVRSALVTHETSNVAVYEGDWVWLKKLESGVANNLRQQTVCLLSKMKDVRHENVNPFFGLLSDGGLSGIVMEYCSRGSLEDLLLNTDIKLDWMFKSSLLTDLIKGMRYLHHQNICHGRLKSRNCVVDGRFMLKITDYGYAELLAAQHALYVEPPAEELLWTAPELLRDPMTHPNGTFKGDVYSFAIILQEVVLRSPPYSMSEIPAEEILLKLKKPPPLYRPSVSPDQTPLECIHLMKQCWSERPEKRPTFEEIFEQFKTINKGKKTNIIDSMLRTLEQYSSNLEELIRERTEELEMEKQKTEKLLTRMLPRSVAEKLKTGGTVEPEYFEEVTIYFSDIIGFTAISALSEPIEIVDLLNDLYTLFDAIIGHHDVYKVETIGDAYMVVSGLPKRNGPRHAAEMANMSLDILSSVGSFRVKHLPGVPVRIRMGLHSGPCAAGVVGLTMPRYCLFGDTVNTASRIESTGLPYRIHISQSTMKTLRSLQEGYKIEFRGKTELKGKGLEETYWLLGKKGFTKPLPTPPEMKPG</sequence>
<protein>
    <recommendedName>
        <fullName evidence="2 10">Guanylate cyclase</fullName>
        <ecNumber evidence="2 10">4.6.1.2</ecNumber>
    </recommendedName>
</protein>
<dbReference type="GeneID" id="110070046"/>
<keyword evidence="14" id="KW-1185">Reference proteome</keyword>
<keyword evidence="5" id="KW-1133">Transmembrane helix</keyword>
<evidence type="ECO:0000313" key="15">
    <source>
        <dbReference type="RefSeq" id="XP_072849305.1"/>
    </source>
</evidence>
<dbReference type="RefSeq" id="XP_072849305.1">
    <property type="nucleotide sequence ID" value="XM_072993204.1"/>
</dbReference>
<dbReference type="PROSITE" id="PS50011">
    <property type="entry name" value="PROTEIN_KINASE_DOM"/>
    <property type="match status" value="1"/>
</dbReference>
<dbReference type="InterPro" id="IPR018297">
    <property type="entry name" value="A/G_cyclase_CS"/>
</dbReference>
<dbReference type="PRINTS" id="PR00109">
    <property type="entry name" value="TYRKINASE"/>
</dbReference>
<reference evidence="15" key="1">
    <citation type="submission" date="2025-08" db="UniProtKB">
        <authorList>
            <consortium name="RefSeq"/>
        </authorList>
    </citation>
    <scope>IDENTIFICATION</scope>
</reference>
<dbReference type="Gene3D" id="3.40.50.2300">
    <property type="match status" value="2"/>
</dbReference>
<dbReference type="PANTHER" id="PTHR11920:SF477">
    <property type="entry name" value="GUANYLATE CYCLASE D"/>
    <property type="match status" value="1"/>
</dbReference>
<dbReference type="InterPro" id="IPR001054">
    <property type="entry name" value="A/G_cyclase"/>
</dbReference>
<feature type="domain" description="Protein kinase" evidence="12">
    <location>
        <begin position="498"/>
        <end position="771"/>
    </location>
</feature>
<dbReference type="SUPFAM" id="SSF55073">
    <property type="entry name" value="Nucleotide cyclase"/>
    <property type="match status" value="1"/>
</dbReference>
<dbReference type="Proteomes" id="UP001652642">
    <property type="component" value="Chromosome 3"/>
</dbReference>
<dbReference type="InterPro" id="IPR050401">
    <property type="entry name" value="Cyclic_nucleotide_synthase"/>
</dbReference>
<evidence type="ECO:0000256" key="5">
    <source>
        <dbReference type="ARBA" id="ARBA00022989"/>
    </source>
</evidence>
<evidence type="ECO:0000256" key="2">
    <source>
        <dbReference type="ARBA" id="ARBA00012202"/>
    </source>
</evidence>
<dbReference type="CDD" id="cd07302">
    <property type="entry name" value="CHD"/>
    <property type="match status" value="1"/>
</dbReference>
<keyword evidence="7 9" id="KW-0456">Lyase</keyword>
<comment type="similarity">
    <text evidence="9">Belongs to the adenylyl cyclase class-4/guanylyl cyclase family.</text>
</comment>
<dbReference type="InterPro" id="IPR001245">
    <property type="entry name" value="Ser-Thr/Tyr_kinase_cat_dom"/>
</dbReference>
<dbReference type="InterPro" id="IPR029787">
    <property type="entry name" value="Nucleotide_cyclase"/>
</dbReference>
<feature type="coiled-coil region" evidence="11">
    <location>
        <begin position="780"/>
        <end position="815"/>
    </location>
</feature>
<dbReference type="SUPFAM" id="SSF56112">
    <property type="entry name" value="Protein kinase-like (PK-like)"/>
    <property type="match status" value="1"/>
</dbReference>
<evidence type="ECO:0000256" key="3">
    <source>
        <dbReference type="ARBA" id="ARBA00022692"/>
    </source>
</evidence>
<dbReference type="Pfam" id="PF07714">
    <property type="entry name" value="PK_Tyr_Ser-Thr"/>
    <property type="match status" value="1"/>
</dbReference>
<keyword evidence="4" id="KW-0547">Nucleotide-binding</keyword>
<dbReference type="CDD" id="cd06371">
    <property type="entry name" value="PBP1_sensory_GC_DEF-like"/>
    <property type="match status" value="1"/>
</dbReference>
<feature type="domain" description="Guanylate cyclase" evidence="13">
    <location>
        <begin position="843"/>
        <end position="973"/>
    </location>
</feature>
<comment type="subcellular location">
    <subcellularLocation>
        <location evidence="1">Membrane</location>
        <topology evidence="1">Single-pass type I membrane protein</topology>
    </subcellularLocation>
</comment>
<evidence type="ECO:0000256" key="11">
    <source>
        <dbReference type="SAM" id="Coils"/>
    </source>
</evidence>
<dbReference type="SUPFAM" id="SSF53822">
    <property type="entry name" value="Periplasmic binding protein-like I"/>
    <property type="match status" value="1"/>
</dbReference>
<gene>
    <name evidence="15" type="primary">LOC110070046</name>
</gene>
<keyword evidence="8 10" id="KW-0141">cGMP biosynthesis</keyword>
<accession>A0ABM5FV77</accession>
<dbReference type="Pfam" id="PF00211">
    <property type="entry name" value="Guanylate_cyc"/>
    <property type="match status" value="1"/>
</dbReference>
<dbReference type="Gene3D" id="1.10.510.10">
    <property type="entry name" value="Transferase(Phosphotransferase) domain 1"/>
    <property type="match status" value="1"/>
</dbReference>
<organism evidence="14 15">
    <name type="scientific">Pogona vitticeps</name>
    <name type="common">central bearded dragon</name>
    <dbReference type="NCBI Taxonomy" id="103695"/>
    <lineage>
        <taxon>Eukaryota</taxon>
        <taxon>Metazoa</taxon>
        <taxon>Chordata</taxon>
        <taxon>Craniata</taxon>
        <taxon>Vertebrata</taxon>
        <taxon>Euteleostomi</taxon>
        <taxon>Lepidosauria</taxon>
        <taxon>Squamata</taxon>
        <taxon>Bifurcata</taxon>
        <taxon>Unidentata</taxon>
        <taxon>Episquamata</taxon>
        <taxon>Toxicofera</taxon>
        <taxon>Iguania</taxon>
        <taxon>Acrodonta</taxon>
        <taxon>Agamidae</taxon>
        <taxon>Amphibolurinae</taxon>
        <taxon>Pogona</taxon>
    </lineage>
</organism>
<comment type="catalytic activity">
    <reaction evidence="10">
        <text>GTP = 3',5'-cyclic GMP + diphosphate</text>
        <dbReference type="Rhea" id="RHEA:13665"/>
        <dbReference type="ChEBI" id="CHEBI:33019"/>
        <dbReference type="ChEBI" id="CHEBI:37565"/>
        <dbReference type="ChEBI" id="CHEBI:57746"/>
        <dbReference type="EC" id="4.6.1.2"/>
    </reaction>
</comment>
<dbReference type="InterPro" id="IPR000719">
    <property type="entry name" value="Prot_kinase_dom"/>
</dbReference>
<dbReference type="Gene3D" id="3.30.70.1230">
    <property type="entry name" value="Nucleotide cyclase"/>
    <property type="match status" value="1"/>
</dbReference>
<evidence type="ECO:0000256" key="6">
    <source>
        <dbReference type="ARBA" id="ARBA00023136"/>
    </source>
</evidence>
<evidence type="ECO:0000256" key="1">
    <source>
        <dbReference type="ARBA" id="ARBA00004479"/>
    </source>
</evidence>
<dbReference type="InterPro" id="IPR028082">
    <property type="entry name" value="Peripla_BP_I"/>
</dbReference>
<evidence type="ECO:0000256" key="7">
    <source>
        <dbReference type="ARBA" id="ARBA00023239"/>
    </source>
</evidence>
<evidence type="ECO:0000256" key="8">
    <source>
        <dbReference type="ARBA" id="ARBA00023293"/>
    </source>
</evidence>
<proteinExistence type="inferred from homology"/>
<keyword evidence="3" id="KW-0812">Transmembrane</keyword>
<evidence type="ECO:0000313" key="14">
    <source>
        <dbReference type="Proteomes" id="UP001652642"/>
    </source>
</evidence>
<dbReference type="PROSITE" id="PS50125">
    <property type="entry name" value="GUANYLATE_CYCLASE_2"/>
    <property type="match status" value="1"/>
</dbReference>
<keyword evidence="6" id="KW-0472">Membrane</keyword>
<evidence type="ECO:0000256" key="4">
    <source>
        <dbReference type="ARBA" id="ARBA00022741"/>
    </source>
</evidence>
<dbReference type="SMART" id="SM00044">
    <property type="entry name" value="CYCc"/>
    <property type="match status" value="1"/>
</dbReference>
<keyword evidence="11" id="KW-0175">Coiled coil</keyword>
<name>A0ABM5FV77_9SAUR</name>
<evidence type="ECO:0000259" key="13">
    <source>
        <dbReference type="PROSITE" id="PS50125"/>
    </source>
</evidence>
<dbReference type="EC" id="4.6.1.2" evidence="2 10"/>
<evidence type="ECO:0000256" key="9">
    <source>
        <dbReference type="RuleBase" id="RU000405"/>
    </source>
</evidence>
<evidence type="ECO:0000259" key="12">
    <source>
        <dbReference type="PROSITE" id="PS50011"/>
    </source>
</evidence>
<dbReference type="PANTHER" id="PTHR11920">
    <property type="entry name" value="GUANYLYL CYCLASE"/>
    <property type="match status" value="1"/>
</dbReference>